<dbReference type="CDD" id="cd07814">
    <property type="entry name" value="SRPBCC_CalC_Aha1-like"/>
    <property type="match status" value="1"/>
</dbReference>
<accession>A0A4R3VT54</accession>
<dbReference type="RefSeq" id="WP_132778622.1">
    <property type="nucleotide sequence ID" value="NZ_SMBZ01000045.1"/>
</dbReference>
<comment type="caution">
    <text evidence="3">The sequence shown here is derived from an EMBL/GenBank/DDBJ whole genome shotgun (WGS) entry which is preliminary data.</text>
</comment>
<dbReference type="EMBL" id="SMBZ01000045">
    <property type="protein sequence ID" value="TCV08265.1"/>
    <property type="molecule type" value="Genomic_DNA"/>
</dbReference>
<proteinExistence type="inferred from homology"/>
<evidence type="ECO:0000313" key="3">
    <source>
        <dbReference type="EMBL" id="TCV08265.1"/>
    </source>
</evidence>
<comment type="similarity">
    <text evidence="1">Belongs to the AHA1 family.</text>
</comment>
<feature type="domain" description="Activator of Hsp90 ATPase homologue 1/2-like C-terminal" evidence="2">
    <location>
        <begin position="25"/>
        <end position="163"/>
    </location>
</feature>
<dbReference type="Gene3D" id="3.30.530.20">
    <property type="match status" value="1"/>
</dbReference>
<gene>
    <name evidence="3" type="ORF">EDC17_10452</name>
</gene>
<evidence type="ECO:0000313" key="4">
    <source>
        <dbReference type="Proteomes" id="UP000295197"/>
    </source>
</evidence>
<dbReference type="OrthoDB" id="9795306at2"/>
<dbReference type="SUPFAM" id="SSF55961">
    <property type="entry name" value="Bet v1-like"/>
    <property type="match status" value="1"/>
</dbReference>
<evidence type="ECO:0000256" key="1">
    <source>
        <dbReference type="ARBA" id="ARBA00006817"/>
    </source>
</evidence>
<dbReference type="InterPro" id="IPR023393">
    <property type="entry name" value="START-like_dom_sf"/>
</dbReference>
<dbReference type="Pfam" id="PF08327">
    <property type="entry name" value="AHSA1"/>
    <property type="match status" value="1"/>
</dbReference>
<sequence>MKRELAFDFSVEKENNSIRIKKEFDAPKQLVWEGWTTKDLLDQWWGPQPWHVETKTLDFTTNGIWHYAMKGPEGEKHWNLSQFIAIEDGQSFMYKDGFCDEHGIINQDMPQGTWLLSFSEAENTTLVDCKISMGTSEELQTILDMGFQEGISMCLTQLDALLERTINAKE</sequence>
<reference evidence="3 4" key="1">
    <citation type="submission" date="2019-03" db="EMBL/GenBank/DDBJ databases">
        <title>Genomic Encyclopedia of Type Strains, Phase IV (KMG-IV): sequencing the most valuable type-strain genomes for metagenomic binning, comparative biology and taxonomic classification.</title>
        <authorList>
            <person name="Goeker M."/>
        </authorList>
    </citation>
    <scope>NUCLEOTIDE SEQUENCE [LARGE SCALE GENOMIC DNA]</scope>
    <source>
        <strain evidence="3 4">DSM 22362</strain>
    </source>
</reference>
<organism evidence="3 4">
    <name type="scientific">Sphingobacterium alimentarium</name>
    <dbReference type="NCBI Taxonomy" id="797292"/>
    <lineage>
        <taxon>Bacteria</taxon>
        <taxon>Pseudomonadati</taxon>
        <taxon>Bacteroidota</taxon>
        <taxon>Sphingobacteriia</taxon>
        <taxon>Sphingobacteriales</taxon>
        <taxon>Sphingobacteriaceae</taxon>
        <taxon>Sphingobacterium</taxon>
    </lineage>
</organism>
<evidence type="ECO:0000259" key="2">
    <source>
        <dbReference type="Pfam" id="PF08327"/>
    </source>
</evidence>
<protein>
    <submittedName>
        <fullName evidence="3">Uncharacterized protein YndB with AHSA1/START domain</fullName>
    </submittedName>
</protein>
<dbReference type="InterPro" id="IPR013538">
    <property type="entry name" value="ASHA1/2-like_C"/>
</dbReference>
<dbReference type="Proteomes" id="UP000295197">
    <property type="component" value="Unassembled WGS sequence"/>
</dbReference>
<dbReference type="AlphaFoldDB" id="A0A4R3VT54"/>
<name>A0A4R3VT54_9SPHI</name>
<keyword evidence="4" id="KW-1185">Reference proteome</keyword>